<dbReference type="Proteomes" id="UP001056035">
    <property type="component" value="Chromosome"/>
</dbReference>
<protein>
    <submittedName>
        <fullName evidence="4">TetR/AcrR family transcriptional regulator</fullName>
    </submittedName>
</protein>
<dbReference type="SUPFAM" id="SSF46689">
    <property type="entry name" value="Homeodomain-like"/>
    <property type="match status" value="1"/>
</dbReference>
<gene>
    <name evidence="4" type="ORF">NBH00_21190</name>
</gene>
<evidence type="ECO:0000256" key="1">
    <source>
        <dbReference type="ARBA" id="ARBA00023125"/>
    </source>
</evidence>
<keyword evidence="1 2" id="KW-0238">DNA-binding</keyword>
<dbReference type="RefSeq" id="WP_254570568.1">
    <property type="nucleotide sequence ID" value="NZ_CP098502.1"/>
</dbReference>
<keyword evidence="5" id="KW-1185">Reference proteome</keyword>
<dbReference type="InterPro" id="IPR009057">
    <property type="entry name" value="Homeodomain-like_sf"/>
</dbReference>
<dbReference type="Gene3D" id="1.10.10.60">
    <property type="entry name" value="Homeodomain-like"/>
    <property type="match status" value="1"/>
</dbReference>
<feature type="domain" description="HTH tetR-type" evidence="3">
    <location>
        <begin position="9"/>
        <end position="69"/>
    </location>
</feature>
<dbReference type="PANTHER" id="PTHR30055:SF237">
    <property type="entry name" value="TRANSCRIPTIONAL REPRESSOR MCE3R"/>
    <property type="match status" value="1"/>
</dbReference>
<evidence type="ECO:0000256" key="2">
    <source>
        <dbReference type="PROSITE-ProRule" id="PRU00335"/>
    </source>
</evidence>
<dbReference type="InterPro" id="IPR050109">
    <property type="entry name" value="HTH-type_TetR-like_transc_reg"/>
</dbReference>
<dbReference type="PANTHER" id="PTHR30055">
    <property type="entry name" value="HTH-TYPE TRANSCRIPTIONAL REGULATOR RUTR"/>
    <property type="match status" value="1"/>
</dbReference>
<dbReference type="Gene3D" id="1.10.357.10">
    <property type="entry name" value="Tetracycline Repressor, domain 2"/>
    <property type="match status" value="1"/>
</dbReference>
<dbReference type="InterPro" id="IPR001647">
    <property type="entry name" value="HTH_TetR"/>
</dbReference>
<evidence type="ECO:0000259" key="3">
    <source>
        <dbReference type="PROSITE" id="PS50977"/>
    </source>
</evidence>
<proteinExistence type="predicted"/>
<evidence type="ECO:0000313" key="5">
    <source>
        <dbReference type="Proteomes" id="UP001056035"/>
    </source>
</evidence>
<evidence type="ECO:0000313" key="4">
    <source>
        <dbReference type="EMBL" id="UTI63847.1"/>
    </source>
</evidence>
<dbReference type="Pfam" id="PF00440">
    <property type="entry name" value="TetR_N"/>
    <property type="match status" value="1"/>
</dbReference>
<dbReference type="EMBL" id="CP098502">
    <property type="protein sequence ID" value="UTI63847.1"/>
    <property type="molecule type" value="Genomic_DNA"/>
</dbReference>
<sequence>MATQRRRLVTRDVQILDAAAGLFAKRGFADVGVDEIGKAAGVTGPAIYRHFKGKDEILATLCENALDALFLATGTDSDDPWDEIAALVSGHAAFMIEHRALGGVWIREGRLLSDTYRSRIHRRQRQFIERWIDTVHRCLPSRPTEQLTTLTFAAIGSLNSIATWPPAALQGDPGGLLSEAIIDGLRGLALEDEKAGAGSNGA</sequence>
<dbReference type="Pfam" id="PF17932">
    <property type="entry name" value="TetR_C_24"/>
    <property type="match status" value="1"/>
</dbReference>
<dbReference type="PROSITE" id="PS50977">
    <property type="entry name" value="HTH_TETR_2"/>
    <property type="match status" value="1"/>
</dbReference>
<accession>A0ABY5DRZ4</accession>
<organism evidence="4 5">
    <name type="scientific">Paraconexibacter antarcticus</name>
    <dbReference type="NCBI Taxonomy" id="2949664"/>
    <lineage>
        <taxon>Bacteria</taxon>
        <taxon>Bacillati</taxon>
        <taxon>Actinomycetota</taxon>
        <taxon>Thermoleophilia</taxon>
        <taxon>Solirubrobacterales</taxon>
        <taxon>Paraconexibacteraceae</taxon>
        <taxon>Paraconexibacter</taxon>
    </lineage>
</organism>
<dbReference type="InterPro" id="IPR036271">
    <property type="entry name" value="Tet_transcr_reg_TetR-rel_C_sf"/>
</dbReference>
<dbReference type="InterPro" id="IPR041490">
    <property type="entry name" value="KstR2_TetR_C"/>
</dbReference>
<feature type="DNA-binding region" description="H-T-H motif" evidence="2">
    <location>
        <begin position="32"/>
        <end position="51"/>
    </location>
</feature>
<reference evidence="4 5" key="1">
    <citation type="submission" date="2022-06" db="EMBL/GenBank/DDBJ databases">
        <title>Paraconexibacter antarcticus.</title>
        <authorList>
            <person name="Kim C.S."/>
        </authorList>
    </citation>
    <scope>NUCLEOTIDE SEQUENCE [LARGE SCALE GENOMIC DNA]</scope>
    <source>
        <strain evidence="4 5">02-257</strain>
    </source>
</reference>
<dbReference type="SUPFAM" id="SSF48498">
    <property type="entry name" value="Tetracyclin repressor-like, C-terminal domain"/>
    <property type="match status" value="1"/>
</dbReference>
<dbReference type="PRINTS" id="PR00455">
    <property type="entry name" value="HTHTETR"/>
</dbReference>
<name>A0ABY5DRZ4_9ACTN</name>